<feature type="domain" description="DH" evidence="2">
    <location>
        <begin position="245"/>
        <end position="492"/>
    </location>
</feature>
<keyword evidence="4" id="KW-1185">Reference proteome</keyword>
<dbReference type="RefSeq" id="XP_070912142.1">
    <property type="nucleotide sequence ID" value="XM_071056041.1"/>
</dbReference>
<evidence type="ECO:0000313" key="3">
    <source>
        <dbReference type="EMBL" id="GAB1310409.1"/>
    </source>
</evidence>
<feature type="region of interest" description="Disordered" evidence="1">
    <location>
        <begin position="792"/>
        <end position="933"/>
    </location>
</feature>
<feature type="compositionally biased region" description="Polar residues" evidence="1">
    <location>
        <begin position="13"/>
        <end position="23"/>
    </location>
</feature>
<feature type="region of interest" description="Disordered" evidence="1">
    <location>
        <begin position="134"/>
        <end position="172"/>
    </location>
</feature>
<proteinExistence type="predicted"/>
<dbReference type="EMBL" id="BAAFSV010000001">
    <property type="protein sequence ID" value="GAB1310409.1"/>
    <property type="molecule type" value="Genomic_DNA"/>
</dbReference>
<feature type="compositionally biased region" description="Basic and acidic residues" evidence="1">
    <location>
        <begin position="853"/>
        <end position="873"/>
    </location>
</feature>
<evidence type="ECO:0000259" key="2">
    <source>
        <dbReference type="PROSITE" id="PS50010"/>
    </source>
</evidence>
<dbReference type="InterPro" id="IPR035899">
    <property type="entry name" value="DBL_dom_sf"/>
</dbReference>
<organism evidence="3 4">
    <name type="scientific">Madurella fahalii</name>
    <dbReference type="NCBI Taxonomy" id="1157608"/>
    <lineage>
        <taxon>Eukaryota</taxon>
        <taxon>Fungi</taxon>
        <taxon>Dikarya</taxon>
        <taxon>Ascomycota</taxon>
        <taxon>Pezizomycotina</taxon>
        <taxon>Sordariomycetes</taxon>
        <taxon>Sordariomycetidae</taxon>
        <taxon>Sordariales</taxon>
        <taxon>Sordariales incertae sedis</taxon>
        <taxon>Madurella</taxon>
    </lineage>
</organism>
<name>A0ABQ0FYB7_9PEZI</name>
<accession>A0ABQ0FYB7</accession>
<dbReference type="SUPFAM" id="SSF48065">
    <property type="entry name" value="DBL homology domain (DH-domain)"/>
    <property type="match status" value="1"/>
</dbReference>
<feature type="compositionally biased region" description="Low complexity" evidence="1">
    <location>
        <begin position="883"/>
        <end position="895"/>
    </location>
</feature>
<dbReference type="PANTHER" id="PTHR45818">
    <property type="entry name" value="PROTEIN VAV"/>
    <property type="match status" value="1"/>
</dbReference>
<evidence type="ECO:0000313" key="4">
    <source>
        <dbReference type="Proteomes" id="UP001628179"/>
    </source>
</evidence>
<sequence>MVLAGTDPGSFSLPLSSTNSGHDAQQLGRDIAPPATSPGFHSPDAGSRDASSDDMSVGYREEPCQEEIEDRCALDDAFQMPTEDAIMEEHEFENTGDFPQDDAQAGLDHGQLVSGSAKPFQKWIRTLHKRAARRREMQDSEEDPSTCVCEIDGSRPPTWGPAHRRKSSSESSFGFVTGVRSASISMTNVSLLTRSRKNTLRSSRGQSRTDRSSRASITEPRMSQDSFSLDRQITLDPAVTERSLRRRRILEELISTEESYIGDVRFLMNVYVTILASLPNTPPGLRSSVNRNLNDIVELHEGILGQLHRVVPHSEYTQLDTPLEQIEYETSRCGHHRSGSLGAVPESKDEISRMQDVPEILSEPQTAAEVARIFLKKLNRFFIYEEYGAKYELMVRDVASAHRTIPGWLSYQKGLEALAASLVSADGQADQSRKSLTISDLLVKPIQRVCKYPLLFSELLKYTPVVDCPCSHMEIENTLSRLREATAEINRATDDSRVRSVLEKTWILQDRLVFPNQQLDAASKARIRSFGQIQLCGALHVCWQTKEGANGQYMVALLYRDWLCLATASRFDQIYTIQACIALETVKLEEVDNGRGLQCHTAQHSWKLVFLSDQQLYELILTACTDKEELEWRTRLKSNQEAAATHGQDQIQPAAFSTLSLNAKPLGTVFRKPGAIARKTSIHRATTVGSKTTLCQVILKNTSAVKEASTSSHGSRINRSQSLLTTNNRIPVLAPSRAERARLEALIADVWTRDVLPFPGIPGRSKSEQLVRASASSVMRRLSAVSILKRSPSVASLHQQKGSGGRAGAEKTGRVKEGPRAVTPPPCQKEETCPPPLSAPSIQSSAPSGSDWAEDKAGTVRLPRADRTTRERSPSPAALHPPSRGSSLRLSLQRSNFSDTSSTTDELRKDSRCSTPKGSPAKVSSPSRRLPGMWARKSGMRHREVVVQSIRSIFR</sequence>
<protein>
    <submittedName>
        <fullName evidence="3">Round spore</fullName>
    </submittedName>
</protein>
<feature type="region of interest" description="Disordered" evidence="1">
    <location>
        <begin position="1"/>
        <end position="61"/>
    </location>
</feature>
<reference evidence="3 4" key="1">
    <citation type="submission" date="2024-09" db="EMBL/GenBank/DDBJ databases">
        <title>Itraconazole resistance in Madurella fahalii resulting from another homologue of gene encoding cytochrome P450 14-alpha sterol demethylase (CYP51).</title>
        <authorList>
            <person name="Yoshioka I."/>
            <person name="Fahal A.H."/>
            <person name="Kaneko S."/>
            <person name="Yaguchi T."/>
        </authorList>
    </citation>
    <scope>NUCLEOTIDE SEQUENCE [LARGE SCALE GENOMIC DNA]</scope>
    <source>
        <strain evidence="3 4">IFM 68171</strain>
    </source>
</reference>
<gene>
    <name evidence="3" type="ORF">MFIFM68171_00619</name>
</gene>
<evidence type="ECO:0000256" key="1">
    <source>
        <dbReference type="SAM" id="MobiDB-lite"/>
    </source>
</evidence>
<dbReference type="Pfam" id="PF00621">
    <property type="entry name" value="RhoGEF"/>
    <property type="match status" value="1"/>
</dbReference>
<feature type="compositionally biased region" description="Basic and acidic residues" evidence="1">
    <location>
        <begin position="808"/>
        <end position="819"/>
    </location>
</feature>
<dbReference type="InterPro" id="IPR000219">
    <property type="entry name" value="DH_dom"/>
</dbReference>
<dbReference type="PROSITE" id="PS50010">
    <property type="entry name" value="DH_2"/>
    <property type="match status" value="1"/>
</dbReference>
<feature type="compositionally biased region" description="Polar residues" evidence="1">
    <location>
        <begin position="913"/>
        <end position="927"/>
    </location>
</feature>
<dbReference type="Proteomes" id="UP001628179">
    <property type="component" value="Unassembled WGS sequence"/>
</dbReference>
<feature type="region of interest" description="Disordered" evidence="1">
    <location>
        <begin position="195"/>
        <end position="226"/>
    </location>
</feature>
<dbReference type="SMART" id="SM00325">
    <property type="entry name" value="RhoGEF"/>
    <property type="match status" value="1"/>
</dbReference>
<comment type="caution">
    <text evidence="3">The sequence shown here is derived from an EMBL/GenBank/DDBJ whole genome shotgun (WGS) entry which is preliminary data.</text>
</comment>
<dbReference type="GeneID" id="98171364"/>
<feature type="compositionally biased region" description="Pro residues" evidence="1">
    <location>
        <begin position="822"/>
        <end position="838"/>
    </location>
</feature>
<dbReference type="PANTHER" id="PTHR45818:SF3">
    <property type="entry name" value="PROTEIN VAV"/>
    <property type="match status" value="1"/>
</dbReference>
<dbReference type="Gene3D" id="1.20.900.10">
    <property type="entry name" value="Dbl homology (DH) domain"/>
    <property type="match status" value="1"/>
</dbReference>